<dbReference type="STRING" id="1088818.A0A2I0BBY1"/>
<reference evidence="1 2" key="1">
    <citation type="journal article" date="2017" name="Nature">
        <title>The Apostasia genome and the evolution of orchids.</title>
        <authorList>
            <person name="Zhang G.Q."/>
            <person name="Liu K.W."/>
            <person name="Li Z."/>
            <person name="Lohaus R."/>
            <person name="Hsiao Y.Y."/>
            <person name="Niu S.C."/>
            <person name="Wang J.Y."/>
            <person name="Lin Y.C."/>
            <person name="Xu Q."/>
            <person name="Chen L.J."/>
            <person name="Yoshida K."/>
            <person name="Fujiwara S."/>
            <person name="Wang Z.W."/>
            <person name="Zhang Y.Q."/>
            <person name="Mitsuda N."/>
            <person name="Wang M."/>
            <person name="Liu G.H."/>
            <person name="Pecoraro L."/>
            <person name="Huang H.X."/>
            <person name="Xiao X.J."/>
            <person name="Lin M."/>
            <person name="Wu X.Y."/>
            <person name="Wu W.L."/>
            <person name="Chen Y.Y."/>
            <person name="Chang S.B."/>
            <person name="Sakamoto S."/>
            <person name="Ohme-Takagi M."/>
            <person name="Yagi M."/>
            <person name="Zeng S.J."/>
            <person name="Shen C.Y."/>
            <person name="Yeh C.M."/>
            <person name="Luo Y.B."/>
            <person name="Tsai W.C."/>
            <person name="Van de Peer Y."/>
            <person name="Liu Z.J."/>
        </authorList>
    </citation>
    <scope>NUCLEOTIDE SEQUENCE [LARGE SCALE GENOMIC DNA]</scope>
    <source>
        <strain evidence="2">cv. Shenzhen</strain>
        <tissue evidence="1">Stem</tissue>
    </source>
</reference>
<dbReference type="AlphaFoldDB" id="A0A2I0BBY1"/>
<accession>A0A2I0BBY1</accession>
<proteinExistence type="predicted"/>
<keyword evidence="2" id="KW-1185">Reference proteome</keyword>
<organism evidence="1 2">
    <name type="scientific">Apostasia shenzhenica</name>
    <dbReference type="NCBI Taxonomy" id="1088818"/>
    <lineage>
        <taxon>Eukaryota</taxon>
        <taxon>Viridiplantae</taxon>
        <taxon>Streptophyta</taxon>
        <taxon>Embryophyta</taxon>
        <taxon>Tracheophyta</taxon>
        <taxon>Spermatophyta</taxon>
        <taxon>Magnoliopsida</taxon>
        <taxon>Liliopsida</taxon>
        <taxon>Asparagales</taxon>
        <taxon>Orchidaceae</taxon>
        <taxon>Apostasioideae</taxon>
        <taxon>Apostasia</taxon>
    </lineage>
</organism>
<dbReference type="OrthoDB" id="785381at2759"/>
<dbReference type="EMBL" id="KZ451895">
    <property type="protein sequence ID" value="PKA65300.1"/>
    <property type="molecule type" value="Genomic_DNA"/>
</dbReference>
<dbReference type="PANTHER" id="PTHR34539">
    <property type="entry name" value="T6J4.11 PROTEIN"/>
    <property type="match status" value="1"/>
</dbReference>
<evidence type="ECO:0000313" key="1">
    <source>
        <dbReference type="EMBL" id="PKA65300.1"/>
    </source>
</evidence>
<gene>
    <name evidence="1" type="ORF">AXF42_Ash005633</name>
</gene>
<sequence length="152" mass="17033">MEGIAGDKRSRKEIGDFPEAKRLRNDVFLNILDEDDREAGNRINPDPVTLMRSRDEEILLPEQPEPEPAEDESITVYSKAEIGYLFDASDEELGLPPPAMVSPTDEFGQIGVFGDEASPARCEGEAEIGISLEDYELFDFRGFWRPETLPAI</sequence>
<name>A0A2I0BBY1_9ASPA</name>
<dbReference type="PANTHER" id="PTHR34539:SF19">
    <property type="entry name" value="T6J4.11 PROTEIN"/>
    <property type="match status" value="1"/>
</dbReference>
<dbReference type="Proteomes" id="UP000236161">
    <property type="component" value="Unassembled WGS sequence"/>
</dbReference>
<evidence type="ECO:0000313" key="2">
    <source>
        <dbReference type="Proteomes" id="UP000236161"/>
    </source>
</evidence>
<protein>
    <submittedName>
        <fullName evidence="1">Uncharacterized protein</fullName>
    </submittedName>
</protein>